<keyword evidence="1" id="KW-0732">Signal</keyword>
<dbReference type="AlphaFoldDB" id="A0A370L9R3"/>
<evidence type="ECO:0000313" key="2">
    <source>
        <dbReference type="EMBL" id="RDJ26712.1"/>
    </source>
</evidence>
<reference evidence="3" key="1">
    <citation type="submission" date="2018-07" db="EMBL/GenBank/DDBJ databases">
        <authorList>
            <person name="Safronova V.I."/>
            <person name="Chirak E.R."/>
            <person name="Sazanova A.L."/>
        </authorList>
    </citation>
    <scope>NUCLEOTIDE SEQUENCE [LARGE SCALE GENOMIC DNA]</scope>
    <source>
        <strain evidence="3">RCAM04685</strain>
    </source>
</reference>
<dbReference type="Proteomes" id="UP000255207">
    <property type="component" value="Unassembled WGS sequence"/>
</dbReference>
<dbReference type="OrthoDB" id="8160692at2"/>
<evidence type="ECO:0000256" key="1">
    <source>
        <dbReference type="SAM" id="SignalP"/>
    </source>
</evidence>
<proteinExistence type="predicted"/>
<protein>
    <submittedName>
        <fullName evidence="2">Uncharacterized protein</fullName>
    </submittedName>
</protein>
<comment type="caution">
    <text evidence="2">The sequence shown here is derived from an EMBL/GenBank/DDBJ whole genome shotgun (WGS) entry which is preliminary data.</text>
</comment>
<dbReference type="RefSeq" id="WP_114828596.1">
    <property type="nucleotide sequence ID" value="NZ_QQTO01000001.1"/>
</dbReference>
<evidence type="ECO:0000313" key="3">
    <source>
        <dbReference type="Proteomes" id="UP000255207"/>
    </source>
</evidence>
<sequence>MRPLAYALTSALFAAALGTPAQAQVAVDEIRAQLFLERSGKLSENLVGGKKALFNTVTGGGDAGEPADAILVTLVFSGAKNTKSSDKIARDLASITVKQQAKTGERILLRRVYGGFLFGESGRIHKAFLLDSATCAPLEIEVKVGRSRKEAKLDFSCAE</sequence>
<organism evidence="2 3">
    <name type="scientific">Bosea caraganae</name>
    <dbReference type="NCBI Taxonomy" id="2763117"/>
    <lineage>
        <taxon>Bacteria</taxon>
        <taxon>Pseudomonadati</taxon>
        <taxon>Pseudomonadota</taxon>
        <taxon>Alphaproteobacteria</taxon>
        <taxon>Hyphomicrobiales</taxon>
        <taxon>Boseaceae</taxon>
        <taxon>Bosea</taxon>
    </lineage>
</organism>
<feature type="chain" id="PRO_5030068521" evidence="1">
    <location>
        <begin position="24"/>
        <end position="159"/>
    </location>
</feature>
<accession>A0A370L9R3</accession>
<keyword evidence="3" id="KW-1185">Reference proteome</keyword>
<dbReference type="EMBL" id="QQTP01000003">
    <property type="protein sequence ID" value="RDJ26712.1"/>
    <property type="molecule type" value="Genomic_DNA"/>
</dbReference>
<name>A0A370L9R3_9HYPH</name>
<gene>
    <name evidence="2" type="ORF">DWE98_07615</name>
</gene>
<feature type="signal peptide" evidence="1">
    <location>
        <begin position="1"/>
        <end position="23"/>
    </location>
</feature>